<comment type="caution">
    <text evidence="3">The sequence shown here is derived from an EMBL/GenBank/DDBJ whole genome shotgun (WGS) entry which is preliminary data.</text>
</comment>
<dbReference type="Proteomes" id="UP001472677">
    <property type="component" value="Unassembled WGS sequence"/>
</dbReference>
<sequence length="100" mass="11352">MRLPRCSTSALTTPYFTWFESLCGVDKLFVEIPQPSAISWNSMISGHVRTGKFRKALGLFLQLHRSDRAWARNGNLEQASLPSEMPVGDTLNVFAKQFYK</sequence>
<gene>
    <name evidence="3" type="ORF">V6N12_021862</name>
</gene>
<reference evidence="3 4" key="1">
    <citation type="journal article" date="2024" name="G3 (Bethesda)">
        <title>Genome assembly of Hibiscus sabdariffa L. provides insights into metabolisms of medicinal natural products.</title>
        <authorList>
            <person name="Kim T."/>
        </authorList>
    </citation>
    <scope>NUCLEOTIDE SEQUENCE [LARGE SCALE GENOMIC DNA]</scope>
    <source>
        <strain evidence="3">TK-2024</strain>
        <tissue evidence="3">Old leaves</tissue>
    </source>
</reference>
<organism evidence="3 4">
    <name type="scientific">Hibiscus sabdariffa</name>
    <name type="common">roselle</name>
    <dbReference type="NCBI Taxonomy" id="183260"/>
    <lineage>
        <taxon>Eukaryota</taxon>
        <taxon>Viridiplantae</taxon>
        <taxon>Streptophyta</taxon>
        <taxon>Embryophyta</taxon>
        <taxon>Tracheophyta</taxon>
        <taxon>Spermatophyta</taxon>
        <taxon>Magnoliopsida</taxon>
        <taxon>eudicotyledons</taxon>
        <taxon>Gunneridae</taxon>
        <taxon>Pentapetalae</taxon>
        <taxon>rosids</taxon>
        <taxon>malvids</taxon>
        <taxon>Malvales</taxon>
        <taxon>Malvaceae</taxon>
        <taxon>Malvoideae</taxon>
        <taxon>Hibiscus</taxon>
    </lineage>
</organism>
<dbReference type="EMBL" id="JBBPBM010000004">
    <property type="protein sequence ID" value="KAK8587366.1"/>
    <property type="molecule type" value="Genomic_DNA"/>
</dbReference>
<evidence type="ECO:0000313" key="4">
    <source>
        <dbReference type="Proteomes" id="UP001472677"/>
    </source>
</evidence>
<dbReference type="InterPro" id="IPR011990">
    <property type="entry name" value="TPR-like_helical_dom_sf"/>
</dbReference>
<evidence type="ECO:0000256" key="2">
    <source>
        <dbReference type="PROSITE-ProRule" id="PRU00708"/>
    </source>
</evidence>
<dbReference type="PROSITE" id="PS51375">
    <property type="entry name" value="PPR"/>
    <property type="match status" value="1"/>
</dbReference>
<keyword evidence="4" id="KW-1185">Reference proteome</keyword>
<keyword evidence="1" id="KW-0677">Repeat</keyword>
<dbReference type="Pfam" id="PF01535">
    <property type="entry name" value="PPR"/>
    <property type="match status" value="1"/>
</dbReference>
<dbReference type="Gene3D" id="1.25.40.10">
    <property type="entry name" value="Tetratricopeptide repeat domain"/>
    <property type="match status" value="1"/>
</dbReference>
<name>A0ABR2FT11_9ROSI</name>
<evidence type="ECO:0000256" key="1">
    <source>
        <dbReference type="ARBA" id="ARBA00022737"/>
    </source>
</evidence>
<protein>
    <submittedName>
        <fullName evidence="3">Uncharacterized protein</fullName>
    </submittedName>
</protein>
<dbReference type="NCBIfam" id="TIGR00756">
    <property type="entry name" value="PPR"/>
    <property type="match status" value="1"/>
</dbReference>
<accession>A0ABR2FT11</accession>
<dbReference type="InterPro" id="IPR002885">
    <property type="entry name" value="PPR_rpt"/>
</dbReference>
<proteinExistence type="predicted"/>
<feature type="repeat" description="PPR" evidence="2">
    <location>
        <begin position="36"/>
        <end position="66"/>
    </location>
</feature>
<evidence type="ECO:0000313" key="3">
    <source>
        <dbReference type="EMBL" id="KAK8587366.1"/>
    </source>
</evidence>